<evidence type="ECO:0000313" key="1">
    <source>
        <dbReference type="EMBL" id="MBY16768.1"/>
    </source>
</evidence>
<dbReference type="EMBL" id="GGMR01004149">
    <property type="protein sequence ID" value="MBY16768.1"/>
    <property type="molecule type" value="Transcribed_RNA"/>
</dbReference>
<organism evidence="1">
    <name type="scientific">Schizaphis graminum</name>
    <name type="common">Green bug aphid</name>
    <dbReference type="NCBI Taxonomy" id="13262"/>
    <lineage>
        <taxon>Eukaryota</taxon>
        <taxon>Metazoa</taxon>
        <taxon>Ecdysozoa</taxon>
        <taxon>Arthropoda</taxon>
        <taxon>Hexapoda</taxon>
        <taxon>Insecta</taxon>
        <taxon>Pterygota</taxon>
        <taxon>Neoptera</taxon>
        <taxon>Paraneoptera</taxon>
        <taxon>Hemiptera</taxon>
        <taxon>Sternorrhyncha</taxon>
        <taxon>Aphidomorpha</taxon>
        <taxon>Aphidoidea</taxon>
        <taxon>Aphididae</taxon>
        <taxon>Aphidini</taxon>
        <taxon>Schizaphis</taxon>
    </lineage>
</organism>
<proteinExistence type="predicted"/>
<gene>
    <name evidence="1" type="ORF">g.67380</name>
</gene>
<accession>A0A2S2NI12</accession>
<protein>
    <submittedName>
        <fullName evidence="1">Uncharacterized protein</fullName>
    </submittedName>
</protein>
<dbReference type="AlphaFoldDB" id="A0A2S2NI12"/>
<sequence length="108" mass="12518">MDILSKMATMTNSLRKKIRELCRPSVQLWPFDQIDSENPSLFTHTHTHTHNGQTRRGRRAIAAIANQVTHTHKVDIPIIGFYLEAHIKGQEDEKEVKGRWWLKAIYSA</sequence>
<reference evidence="1" key="1">
    <citation type="submission" date="2018-04" db="EMBL/GenBank/DDBJ databases">
        <title>Transcriptome of Schizaphis graminum biotype I.</title>
        <authorList>
            <person name="Scully E.D."/>
            <person name="Geib S.M."/>
            <person name="Palmer N.A."/>
            <person name="Koch K."/>
            <person name="Bradshaw J."/>
            <person name="Heng-Moss T."/>
            <person name="Sarath G."/>
        </authorList>
    </citation>
    <scope>NUCLEOTIDE SEQUENCE</scope>
</reference>
<name>A0A2S2NI12_SCHGA</name>